<evidence type="ECO:0000256" key="1">
    <source>
        <dbReference type="ARBA" id="ARBA00004429"/>
    </source>
</evidence>
<keyword evidence="3" id="KW-1003">Cell membrane</keyword>
<dbReference type="CDD" id="cd18551">
    <property type="entry name" value="ABC_6TM_LmrA_like"/>
    <property type="match status" value="1"/>
</dbReference>
<protein>
    <submittedName>
        <fullName evidence="14">ABC-type multidrug transport system fused ATPase/permease subunit</fullName>
    </submittedName>
</protein>
<dbReference type="InterPro" id="IPR039421">
    <property type="entry name" value="Type_1_exporter"/>
</dbReference>
<feature type="transmembrane region" description="Helical" evidence="11">
    <location>
        <begin position="147"/>
        <end position="166"/>
    </location>
</feature>
<keyword evidence="6" id="KW-0547">Nucleotide-binding</keyword>
<evidence type="ECO:0000313" key="14">
    <source>
        <dbReference type="EMBL" id="NYG97707.1"/>
    </source>
</evidence>
<keyword evidence="4" id="KW-0997">Cell inner membrane</keyword>
<keyword evidence="5 11" id="KW-0812">Transmembrane</keyword>
<feature type="transmembrane region" description="Helical" evidence="11">
    <location>
        <begin position="67"/>
        <end position="88"/>
    </location>
</feature>
<feature type="transmembrane region" description="Helical" evidence="11">
    <location>
        <begin position="282"/>
        <end position="299"/>
    </location>
</feature>
<dbReference type="Pfam" id="PF00005">
    <property type="entry name" value="ABC_tran"/>
    <property type="match status" value="1"/>
</dbReference>
<organism evidence="14 15">
    <name type="scientific">Schumannella luteola</name>
    <dbReference type="NCBI Taxonomy" id="472059"/>
    <lineage>
        <taxon>Bacteria</taxon>
        <taxon>Bacillati</taxon>
        <taxon>Actinomycetota</taxon>
        <taxon>Actinomycetes</taxon>
        <taxon>Micrococcales</taxon>
        <taxon>Microbacteriaceae</taxon>
        <taxon>Schumannella</taxon>
    </lineage>
</organism>
<dbReference type="SUPFAM" id="SSF52540">
    <property type="entry name" value="P-loop containing nucleoside triphosphate hydrolases"/>
    <property type="match status" value="1"/>
</dbReference>
<dbReference type="PROSITE" id="PS50893">
    <property type="entry name" value="ABC_TRANSPORTER_2"/>
    <property type="match status" value="1"/>
</dbReference>
<evidence type="ECO:0000256" key="2">
    <source>
        <dbReference type="ARBA" id="ARBA00022448"/>
    </source>
</evidence>
<dbReference type="InterPro" id="IPR011527">
    <property type="entry name" value="ABC1_TM_dom"/>
</dbReference>
<evidence type="ECO:0000259" key="13">
    <source>
        <dbReference type="PROSITE" id="PS50929"/>
    </source>
</evidence>
<dbReference type="SUPFAM" id="SSF90123">
    <property type="entry name" value="ABC transporter transmembrane region"/>
    <property type="match status" value="1"/>
</dbReference>
<feature type="domain" description="ABC transmembrane type-1" evidence="13">
    <location>
        <begin position="36"/>
        <end position="314"/>
    </location>
</feature>
<evidence type="ECO:0000256" key="6">
    <source>
        <dbReference type="ARBA" id="ARBA00022741"/>
    </source>
</evidence>
<keyword evidence="8 11" id="KW-1133">Transmembrane helix</keyword>
<dbReference type="GO" id="GO:0005886">
    <property type="term" value="C:plasma membrane"/>
    <property type="evidence" value="ECO:0007669"/>
    <property type="project" value="UniProtKB-SubCell"/>
</dbReference>
<feature type="transmembrane region" description="Helical" evidence="11">
    <location>
        <begin position="32"/>
        <end position="55"/>
    </location>
</feature>
<evidence type="ECO:0000313" key="15">
    <source>
        <dbReference type="Proteomes" id="UP000553888"/>
    </source>
</evidence>
<dbReference type="EMBL" id="JACBZY010000001">
    <property type="protein sequence ID" value="NYG97707.1"/>
    <property type="molecule type" value="Genomic_DNA"/>
</dbReference>
<evidence type="ECO:0000256" key="10">
    <source>
        <dbReference type="ARBA" id="ARBA00023455"/>
    </source>
</evidence>
<evidence type="ECO:0000256" key="5">
    <source>
        <dbReference type="ARBA" id="ARBA00022692"/>
    </source>
</evidence>
<evidence type="ECO:0000256" key="3">
    <source>
        <dbReference type="ARBA" id="ARBA00022475"/>
    </source>
</evidence>
<keyword evidence="7" id="KW-0067">ATP-binding</keyword>
<evidence type="ECO:0000256" key="11">
    <source>
        <dbReference type="SAM" id="Phobius"/>
    </source>
</evidence>
<accession>A0A852YDI5</accession>
<dbReference type="InterPro" id="IPR036640">
    <property type="entry name" value="ABC1_TM_sf"/>
</dbReference>
<name>A0A852YDI5_9MICO</name>
<dbReference type="PANTHER" id="PTHR43394:SF1">
    <property type="entry name" value="ATP-BINDING CASSETTE SUB-FAMILY B MEMBER 10, MITOCHONDRIAL"/>
    <property type="match status" value="1"/>
</dbReference>
<evidence type="ECO:0000256" key="8">
    <source>
        <dbReference type="ARBA" id="ARBA00022989"/>
    </source>
</evidence>
<dbReference type="SMART" id="SM00382">
    <property type="entry name" value="AAA"/>
    <property type="match status" value="1"/>
</dbReference>
<dbReference type="GO" id="GO:0005524">
    <property type="term" value="F:ATP binding"/>
    <property type="evidence" value="ECO:0007669"/>
    <property type="project" value="UniProtKB-KW"/>
</dbReference>
<dbReference type="PROSITE" id="PS00211">
    <property type="entry name" value="ABC_TRANSPORTER_1"/>
    <property type="match status" value="1"/>
</dbReference>
<dbReference type="GO" id="GO:0015421">
    <property type="term" value="F:ABC-type oligopeptide transporter activity"/>
    <property type="evidence" value="ECO:0007669"/>
    <property type="project" value="TreeGrafter"/>
</dbReference>
<feature type="transmembrane region" description="Helical" evidence="11">
    <location>
        <begin position="172"/>
        <end position="190"/>
    </location>
</feature>
<keyword evidence="15" id="KW-1185">Reference proteome</keyword>
<comment type="subcellular location">
    <subcellularLocation>
        <location evidence="1">Cell inner membrane</location>
        <topology evidence="1">Multi-pass membrane protein</topology>
    </subcellularLocation>
</comment>
<dbReference type="Gene3D" id="1.20.1560.10">
    <property type="entry name" value="ABC transporter type 1, transmembrane domain"/>
    <property type="match status" value="1"/>
</dbReference>
<proteinExistence type="inferred from homology"/>
<feature type="transmembrane region" description="Helical" evidence="11">
    <location>
        <begin position="257"/>
        <end position="276"/>
    </location>
</feature>
<dbReference type="GO" id="GO:0016887">
    <property type="term" value="F:ATP hydrolysis activity"/>
    <property type="evidence" value="ECO:0007669"/>
    <property type="project" value="InterPro"/>
</dbReference>
<dbReference type="PROSITE" id="PS50929">
    <property type="entry name" value="ABC_TM1F"/>
    <property type="match status" value="1"/>
</dbReference>
<dbReference type="AlphaFoldDB" id="A0A852YDI5"/>
<gene>
    <name evidence="14" type="ORF">BJ979_000333</name>
</gene>
<dbReference type="Gene3D" id="3.40.50.300">
    <property type="entry name" value="P-loop containing nucleotide triphosphate hydrolases"/>
    <property type="match status" value="1"/>
</dbReference>
<dbReference type="InterPro" id="IPR003439">
    <property type="entry name" value="ABC_transporter-like_ATP-bd"/>
</dbReference>
<comment type="similarity">
    <text evidence="10">Belongs to the ABC transporter superfamily. Siderophore-Fe(3+) uptake transporter (SIUT) (TC 3.A.1.21) family.</text>
</comment>
<sequence>MAAEESADESKVAVGGRSGLRDLWPFVASHRLALGFGALLSLASAGLSVAQPLMVQRLVDAVSRSQPLVWLVVALVAVTLGEAIATAVRSWVLQRTGERVVFGIRKALIDKVFSMPIAVHDRRSAGDTASRLTGDTAVIRSMVTAGLFELASSAVMFIGAVVLMILMDPLLFGIILIAIAVGATGVLVAGRRLRQLSFGAQTSLGSLTADVVRGISGIRTIRASNAGDREAGRVIAQASGVLDAGLRIARLASLIRPLMSLCIQGAFVIVLAVGGARVADGSMTLGNLVAFILYLFLLIQPISQASGVFTEYQAAMASLDRVKGVLAIPSEASGGEKPTASWEIETGTNVPLLEFDDVVFSYGEVPVLDRVSFAVRRGSRSAIVGPSGAGKSTVLALLERFYEPDSGEIRIDGEALRGLDRDAIRARIGFVEQDSPALAGTLADNLRLGANHATDDQLLDTLERVGLSSLVPQGARDLDRDVGDSGVMLSGGQRQRIAWARMLLKDPEILLLDEPTSSVDARTEAALQRLLDEESRHRTVVVVAHRLATISKSDQIIVVDGGRVVAVGDHATLLDSSEIYADYAAKQALAV</sequence>
<evidence type="ECO:0000256" key="4">
    <source>
        <dbReference type="ARBA" id="ARBA00022519"/>
    </source>
</evidence>
<evidence type="ECO:0000256" key="7">
    <source>
        <dbReference type="ARBA" id="ARBA00022840"/>
    </source>
</evidence>
<dbReference type="RefSeq" id="WP_179564569.1">
    <property type="nucleotide sequence ID" value="NZ_JACBZY010000001.1"/>
</dbReference>
<evidence type="ECO:0000256" key="9">
    <source>
        <dbReference type="ARBA" id="ARBA00023136"/>
    </source>
</evidence>
<dbReference type="Pfam" id="PF00664">
    <property type="entry name" value="ABC_membrane"/>
    <property type="match status" value="1"/>
</dbReference>
<feature type="domain" description="ABC transporter" evidence="12">
    <location>
        <begin position="353"/>
        <end position="586"/>
    </location>
</feature>
<reference evidence="14 15" key="1">
    <citation type="submission" date="2020-07" db="EMBL/GenBank/DDBJ databases">
        <title>Sequencing the genomes of 1000 actinobacteria strains.</title>
        <authorList>
            <person name="Klenk H.-P."/>
        </authorList>
    </citation>
    <scope>NUCLEOTIDE SEQUENCE [LARGE SCALE GENOMIC DNA]</scope>
    <source>
        <strain evidence="14 15">DSM 23141</strain>
    </source>
</reference>
<dbReference type="InterPro" id="IPR027417">
    <property type="entry name" value="P-loop_NTPase"/>
</dbReference>
<dbReference type="PANTHER" id="PTHR43394">
    <property type="entry name" value="ATP-DEPENDENT PERMEASE MDL1, MITOCHONDRIAL"/>
    <property type="match status" value="1"/>
</dbReference>
<dbReference type="FunFam" id="3.40.50.300:FF:000221">
    <property type="entry name" value="Multidrug ABC transporter ATP-binding protein"/>
    <property type="match status" value="1"/>
</dbReference>
<keyword evidence="2" id="KW-0813">Transport</keyword>
<dbReference type="Proteomes" id="UP000553888">
    <property type="component" value="Unassembled WGS sequence"/>
</dbReference>
<comment type="caution">
    <text evidence="14">The sequence shown here is derived from an EMBL/GenBank/DDBJ whole genome shotgun (WGS) entry which is preliminary data.</text>
</comment>
<dbReference type="InterPro" id="IPR003593">
    <property type="entry name" value="AAA+_ATPase"/>
</dbReference>
<evidence type="ECO:0000259" key="12">
    <source>
        <dbReference type="PROSITE" id="PS50893"/>
    </source>
</evidence>
<dbReference type="InterPro" id="IPR017871">
    <property type="entry name" value="ABC_transporter-like_CS"/>
</dbReference>
<keyword evidence="9 11" id="KW-0472">Membrane</keyword>